<reference evidence="2" key="1">
    <citation type="journal article" date="2017" name="PLoS ONE">
        <title>The Agassiz's desert tortoise genome provides a resource for the conservation of a threatened species.</title>
        <authorList>
            <person name="Tollis M."/>
            <person name="DeNardo D.F."/>
            <person name="Cornelius J.A."/>
            <person name="Dolby G.A."/>
            <person name="Edwards T."/>
            <person name="Henen B.T."/>
            <person name="Karl A.E."/>
            <person name="Murphy R.W."/>
            <person name="Kusumi K."/>
        </authorList>
    </citation>
    <scope>NUCLEOTIDE SEQUENCE [LARGE SCALE GENOMIC DNA]</scope>
</reference>
<keyword evidence="2" id="KW-1185">Reference proteome</keyword>
<organism evidence="1 2">
    <name type="scientific">Gopherus agassizii</name>
    <name type="common">Agassiz's desert tortoise</name>
    <dbReference type="NCBI Taxonomy" id="38772"/>
    <lineage>
        <taxon>Eukaryota</taxon>
        <taxon>Metazoa</taxon>
        <taxon>Chordata</taxon>
        <taxon>Craniata</taxon>
        <taxon>Vertebrata</taxon>
        <taxon>Euteleostomi</taxon>
        <taxon>Archelosauria</taxon>
        <taxon>Testudinata</taxon>
        <taxon>Testudines</taxon>
        <taxon>Cryptodira</taxon>
        <taxon>Durocryptodira</taxon>
        <taxon>Testudinoidea</taxon>
        <taxon>Testudinidae</taxon>
        <taxon>Gopherus</taxon>
    </lineage>
</organism>
<dbReference type="AlphaFoldDB" id="A0A452GKM8"/>
<dbReference type="Proteomes" id="UP000291020">
    <property type="component" value="Unassembled WGS sequence"/>
</dbReference>
<evidence type="ECO:0000313" key="1">
    <source>
        <dbReference type="Ensembl" id="ENSGAGP00000002298.1"/>
    </source>
</evidence>
<protein>
    <submittedName>
        <fullName evidence="1">Uncharacterized protein</fullName>
    </submittedName>
</protein>
<name>A0A452GKM8_9SAUR</name>
<accession>A0A452GKM8</accession>
<dbReference type="Ensembl" id="ENSGAGT00000002635.1">
    <property type="protein sequence ID" value="ENSGAGP00000002298.1"/>
    <property type="gene ID" value="ENSGAGG00000001880.1"/>
</dbReference>
<reference evidence="1" key="2">
    <citation type="submission" date="2025-08" db="UniProtKB">
        <authorList>
            <consortium name="Ensembl"/>
        </authorList>
    </citation>
    <scope>IDENTIFICATION</scope>
</reference>
<sequence>MPGLTPYAAIYAHGKGASSVLCRQRLRIQPHLLTTNSVPAPAPTGSGLTWSRVLQNKVFIVKLLPVDGFASGAIVVGEISSLTHELGDDAVETAPTFQFAGGCSLLTPRLRHRPCPHSTPSCPLS</sequence>
<proteinExistence type="predicted"/>
<reference evidence="1" key="3">
    <citation type="submission" date="2025-09" db="UniProtKB">
        <authorList>
            <consortium name="Ensembl"/>
        </authorList>
    </citation>
    <scope>IDENTIFICATION</scope>
</reference>
<evidence type="ECO:0000313" key="2">
    <source>
        <dbReference type="Proteomes" id="UP000291020"/>
    </source>
</evidence>